<dbReference type="PANTHER" id="PTHR11695">
    <property type="entry name" value="ALCOHOL DEHYDROGENASE RELATED"/>
    <property type="match status" value="1"/>
</dbReference>
<dbReference type="InterPro" id="IPR050700">
    <property type="entry name" value="YIM1/Zinc_Alcohol_DH_Fams"/>
</dbReference>
<dbReference type="InterPro" id="IPR011032">
    <property type="entry name" value="GroES-like_sf"/>
</dbReference>
<keyword evidence="4" id="KW-1185">Reference proteome</keyword>
<keyword evidence="1" id="KW-0472">Membrane</keyword>
<feature type="domain" description="Enoyl reductase (ER)" evidence="2">
    <location>
        <begin position="144"/>
        <end position="494"/>
    </location>
</feature>
<reference evidence="3" key="2">
    <citation type="submission" date="2022-10" db="EMBL/GenBank/DDBJ databases">
        <authorList>
            <consortium name="ENA_rothamsted_submissions"/>
            <consortium name="culmorum"/>
            <person name="King R."/>
        </authorList>
    </citation>
    <scope>NUCLEOTIDE SEQUENCE</scope>
</reference>
<dbReference type="InterPro" id="IPR036291">
    <property type="entry name" value="NAD(P)-bd_dom_sf"/>
</dbReference>
<dbReference type="SUPFAM" id="SSF51735">
    <property type="entry name" value="NAD(P)-binding Rossmann-fold domains"/>
    <property type="match status" value="1"/>
</dbReference>
<dbReference type="EMBL" id="OU896710">
    <property type="protein sequence ID" value="CAH1164589.1"/>
    <property type="molecule type" value="Genomic_DNA"/>
</dbReference>
<sequence>MKMDELLFRSTQKIEHLQVKSQITASKIRDELILYIAQGKLILLELWSNPALEHARLNFSEKLTTFIASTKEMKSLIISYANPKHMYIAFLNIFGKKWTTRDVYLACSGLIVGGLIGLTIGLTIRKREPLLRYMQAIQCTNYFGPESITVAEDALAPYECSEFDVLVNVKAASIQMIDVQICSGYGKTLRGILQRMYSHSSSRLPVILGRECAGIITDIGQKVSRLEVGDEVWLTVPFWCQGTLCQSVLVNEKRVSRKPKNSAFEGACSLPYSGSLALSALGEARIEYMNAREKRVLVLGGCTPVGCVLIQLLKHWNAIVTATCYKRAVPVVTALGACSIIVLNDVKSVSDGDKRDQNKAFLKELETRGEVYDAIVKTGLEGDLKMEELREFLKVDGTIISTLPPLLTSDGYGFFGRCMLAVYVNLKYKLQNMFGLPTNDFDETHLCYVTLDRLTQYVEDGYLQTVVDKIYQPQDIDVAVNHIQDPQAIGSTVVTFR</sequence>
<dbReference type="InterPro" id="IPR020843">
    <property type="entry name" value="ER"/>
</dbReference>
<gene>
    <name evidence="3" type="ORF">PHAECO_LOCUS8108</name>
</gene>
<proteinExistence type="predicted"/>
<protein>
    <recommendedName>
        <fullName evidence="2">Enoyl reductase (ER) domain-containing protein</fullName>
    </recommendedName>
</protein>
<evidence type="ECO:0000256" key="1">
    <source>
        <dbReference type="SAM" id="Phobius"/>
    </source>
</evidence>
<accession>A0A9P0DR97</accession>
<dbReference type="SUPFAM" id="SSF50129">
    <property type="entry name" value="GroES-like"/>
    <property type="match status" value="1"/>
</dbReference>
<keyword evidence="1" id="KW-0812">Transmembrane</keyword>
<dbReference type="SMART" id="SM00829">
    <property type="entry name" value="PKS_ER"/>
    <property type="match status" value="1"/>
</dbReference>
<dbReference type="Pfam" id="PF08240">
    <property type="entry name" value="ADH_N"/>
    <property type="match status" value="1"/>
</dbReference>
<name>A0A9P0DR97_PHACE</name>
<dbReference type="Proteomes" id="UP001153737">
    <property type="component" value="Chromosome 4"/>
</dbReference>
<dbReference type="InterPro" id="IPR013154">
    <property type="entry name" value="ADH-like_N"/>
</dbReference>
<dbReference type="GO" id="GO:0005739">
    <property type="term" value="C:mitochondrion"/>
    <property type="evidence" value="ECO:0007669"/>
    <property type="project" value="TreeGrafter"/>
</dbReference>
<dbReference type="PANTHER" id="PTHR11695:SF645">
    <property type="entry name" value="RETICULON-4-INTERACTING PROTEIN 1, MITOCHONDRIAL-LIKE PROTEIN"/>
    <property type="match status" value="1"/>
</dbReference>
<evidence type="ECO:0000259" key="2">
    <source>
        <dbReference type="SMART" id="SM00829"/>
    </source>
</evidence>
<keyword evidence="1" id="KW-1133">Transmembrane helix</keyword>
<dbReference type="OrthoDB" id="9930022at2759"/>
<evidence type="ECO:0000313" key="3">
    <source>
        <dbReference type="EMBL" id="CAH1164589.1"/>
    </source>
</evidence>
<dbReference type="AlphaFoldDB" id="A0A9P0DR97"/>
<reference evidence="3" key="1">
    <citation type="submission" date="2022-01" db="EMBL/GenBank/DDBJ databases">
        <authorList>
            <person name="King R."/>
        </authorList>
    </citation>
    <scope>NUCLEOTIDE SEQUENCE</scope>
</reference>
<dbReference type="Gene3D" id="3.40.50.720">
    <property type="entry name" value="NAD(P)-binding Rossmann-like Domain"/>
    <property type="match status" value="1"/>
</dbReference>
<dbReference type="GO" id="GO:0016491">
    <property type="term" value="F:oxidoreductase activity"/>
    <property type="evidence" value="ECO:0007669"/>
    <property type="project" value="InterPro"/>
</dbReference>
<organism evidence="3 4">
    <name type="scientific">Phaedon cochleariae</name>
    <name type="common">Mustard beetle</name>
    <dbReference type="NCBI Taxonomy" id="80249"/>
    <lineage>
        <taxon>Eukaryota</taxon>
        <taxon>Metazoa</taxon>
        <taxon>Ecdysozoa</taxon>
        <taxon>Arthropoda</taxon>
        <taxon>Hexapoda</taxon>
        <taxon>Insecta</taxon>
        <taxon>Pterygota</taxon>
        <taxon>Neoptera</taxon>
        <taxon>Endopterygota</taxon>
        <taxon>Coleoptera</taxon>
        <taxon>Polyphaga</taxon>
        <taxon>Cucujiformia</taxon>
        <taxon>Chrysomeloidea</taxon>
        <taxon>Chrysomelidae</taxon>
        <taxon>Chrysomelinae</taxon>
        <taxon>Chrysomelini</taxon>
        <taxon>Phaedon</taxon>
    </lineage>
</organism>
<evidence type="ECO:0000313" key="4">
    <source>
        <dbReference type="Proteomes" id="UP001153737"/>
    </source>
</evidence>
<feature type="transmembrane region" description="Helical" evidence="1">
    <location>
        <begin position="103"/>
        <end position="124"/>
    </location>
</feature>
<dbReference type="Gene3D" id="3.90.180.10">
    <property type="entry name" value="Medium-chain alcohol dehydrogenases, catalytic domain"/>
    <property type="match status" value="1"/>
</dbReference>